<dbReference type="AlphaFoldDB" id="A0A173TXK5"/>
<accession>A0A173TXK5</accession>
<organism evidence="1 2">
    <name type="scientific">Roseburia faecis</name>
    <dbReference type="NCBI Taxonomy" id="301302"/>
    <lineage>
        <taxon>Bacteria</taxon>
        <taxon>Bacillati</taxon>
        <taxon>Bacillota</taxon>
        <taxon>Clostridia</taxon>
        <taxon>Lachnospirales</taxon>
        <taxon>Lachnospiraceae</taxon>
        <taxon>Roseburia</taxon>
    </lineage>
</organism>
<name>A0A173TXK5_9FIRM</name>
<evidence type="ECO:0000313" key="1">
    <source>
        <dbReference type="EMBL" id="CUN06615.1"/>
    </source>
</evidence>
<sequence length="144" mass="16311">MLSGIPFFEKNGIWRSNFSFVGDSSLFHTLKIRKCVTLDINFLPIDPNILSLNVSITFCLSFGVLIHKICGSSSFLIFFNPQNLQKQFFPLYFSQSTGRRGTFLSEEQIYNCAVVPLCNVNCVNVKLFLNQPEINTGANLQIFL</sequence>
<gene>
    <name evidence="1" type="ORF">ERS852420_02470</name>
</gene>
<dbReference type="EMBL" id="CYXV01000011">
    <property type="protein sequence ID" value="CUN06615.1"/>
    <property type="molecule type" value="Genomic_DNA"/>
</dbReference>
<dbReference type="Proteomes" id="UP000095495">
    <property type="component" value="Unassembled WGS sequence"/>
</dbReference>
<reference evidence="1 2" key="1">
    <citation type="submission" date="2015-09" db="EMBL/GenBank/DDBJ databases">
        <authorList>
            <consortium name="Pathogen Informatics"/>
        </authorList>
    </citation>
    <scope>NUCLEOTIDE SEQUENCE [LARGE SCALE GENOMIC DNA]</scope>
    <source>
        <strain evidence="1 2">2789STDY5608863</strain>
    </source>
</reference>
<proteinExistence type="predicted"/>
<evidence type="ECO:0000313" key="2">
    <source>
        <dbReference type="Proteomes" id="UP000095495"/>
    </source>
</evidence>
<protein>
    <submittedName>
        <fullName evidence="1">Uncharacterized protein</fullName>
    </submittedName>
</protein>